<keyword evidence="5" id="KW-0190">Covalent protein-DNA linkage</keyword>
<name>A0ABY4CJY3_9BACL</name>
<keyword evidence="10" id="KW-1185">Reference proteome</keyword>
<keyword evidence="2 8" id="KW-0645">Protease</keyword>
<evidence type="ECO:0000256" key="2">
    <source>
        <dbReference type="ARBA" id="ARBA00022670"/>
    </source>
</evidence>
<evidence type="ECO:0000256" key="8">
    <source>
        <dbReference type="RuleBase" id="RU364100"/>
    </source>
</evidence>
<evidence type="ECO:0000256" key="7">
    <source>
        <dbReference type="ARBA" id="ARBA00023239"/>
    </source>
</evidence>
<evidence type="ECO:0000256" key="3">
    <source>
        <dbReference type="ARBA" id="ARBA00022763"/>
    </source>
</evidence>
<dbReference type="EMBL" id="CP089291">
    <property type="protein sequence ID" value="UOF89556.1"/>
    <property type="molecule type" value="Genomic_DNA"/>
</dbReference>
<reference evidence="9" key="1">
    <citation type="submission" date="2021-12" db="EMBL/GenBank/DDBJ databases">
        <title>Alicyclobacillaceae gen. nov., sp. nov., isolated from chalcocite enrichment system.</title>
        <authorList>
            <person name="Jiang Z."/>
        </authorList>
    </citation>
    <scope>NUCLEOTIDE SEQUENCE</scope>
    <source>
        <strain evidence="9">MYW30-H2</strain>
    </source>
</reference>
<evidence type="ECO:0000256" key="4">
    <source>
        <dbReference type="ARBA" id="ARBA00022801"/>
    </source>
</evidence>
<keyword evidence="7" id="KW-0456">Lyase</keyword>
<sequence>MCGRFPFTNPDELAERYHLTDIPADIKPRYNISPGQLVTAIIHEGTNNRVGQLQWGLIPSWAKDEKIAYRTINAKAETLLEKSAFKVPFIRKRYIIPADGFYEWKRVNGDKQPLRILMKDKRIQKHSLLHNRIPLVLKRSNAFAALAPVC</sequence>
<dbReference type="PANTHER" id="PTHR13604:SF0">
    <property type="entry name" value="ABASIC SITE PROCESSING PROTEIN HMCES"/>
    <property type="match status" value="1"/>
</dbReference>
<evidence type="ECO:0000256" key="6">
    <source>
        <dbReference type="ARBA" id="ARBA00023125"/>
    </source>
</evidence>
<dbReference type="SUPFAM" id="SSF143081">
    <property type="entry name" value="BB1717-like"/>
    <property type="match status" value="1"/>
</dbReference>
<accession>A0ABY4CJY3</accession>
<evidence type="ECO:0000313" key="9">
    <source>
        <dbReference type="EMBL" id="UOF89556.1"/>
    </source>
</evidence>
<dbReference type="InterPro" id="IPR003738">
    <property type="entry name" value="SRAP"/>
</dbReference>
<protein>
    <recommendedName>
        <fullName evidence="8">Abasic site processing protein</fullName>
        <ecNumber evidence="8">3.4.-.-</ecNumber>
    </recommendedName>
</protein>
<dbReference type="Proteomes" id="UP000830167">
    <property type="component" value="Chromosome"/>
</dbReference>
<dbReference type="Pfam" id="PF02586">
    <property type="entry name" value="SRAP"/>
    <property type="match status" value="1"/>
</dbReference>
<keyword evidence="4 8" id="KW-0378">Hydrolase</keyword>
<gene>
    <name evidence="9" type="ORF">LSG31_16935</name>
</gene>
<evidence type="ECO:0000313" key="10">
    <source>
        <dbReference type="Proteomes" id="UP000830167"/>
    </source>
</evidence>
<dbReference type="EC" id="3.4.-.-" evidence="8"/>
<evidence type="ECO:0000256" key="5">
    <source>
        <dbReference type="ARBA" id="ARBA00023124"/>
    </source>
</evidence>
<organism evidence="9 10">
    <name type="scientific">Fodinisporobacter ferrooxydans</name>
    <dbReference type="NCBI Taxonomy" id="2901836"/>
    <lineage>
        <taxon>Bacteria</taxon>
        <taxon>Bacillati</taxon>
        <taxon>Bacillota</taxon>
        <taxon>Bacilli</taxon>
        <taxon>Bacillales</taxon>
        <taxon>Alicyclobacillaceae</taxon>
        <taxon>Fodinisporobacter</taxon>
    </lineage>
</organism>
<proteinExistence type="inferred from homology"/>
<keyword evidence="6" id="KW-0238">DNA-binding</keyword>
<dbReference type="PANTHER" id="PTHR13604">
    <property type="entry name" value="DC12-RELATED"/>
    <property type="match status" value="1"/>
</dbReference>
<dbReference type="Gene3D" id="3.90.1680.10">
    <property type="entry name" value="SOS response associated peptidase-like"/>
    <property type="match status" value="1"/>
</dbReference>
<dbReference type="RefSeq" id="WP_347436246.1">
    <property type="nucleotide sequence ID" value="NZ_CP089291.1"/>
</dbReference>
<dbReference type="InterPro" id="IPR036590">
    <property type="entry name" value="SRAP-like"/>
</dbReference>
<comment type="similarity">
    <text evidence="1 8">Belongs to the SOS response-associated peptidase family.</text>
</comment>
<keyword evidence="3" id="KW-0227">DNA damage</keyword>
<evidence type="ECO:0000256" key="1">
    <source>
        <dbReference type="ARBA" id="ARBA00008136"/>
    </source>
</evidence>